<dbReference type="EMBL" id="NBIV01000265">
    <property type="protein sequence ID" value="PXF40706.1"/>
    <property type="molecule type" value="Genomic_DNA"/>
</dbReference>
<sequence>MPWLQCPQEQDYQHRLSVILSCLCDHYDSKSDTEPFPPPGHNPPALIAWQAPLDGFYLTGEHERWGDDISHEARIQSCHVVFFGWDNQEFQDLLRPKLQGLYLPVPQEERMFDFSRYLCVLTPLIAAYYSGLMLAKGRLPSITRTVLQREWAVLPLFAFLYAAHDGLIMQLMFSDWRLRQDADLDAPVEQLFGLPCELFRFIQGLRVQNIVPGTALCAAKADSLQTSEQFRGVLFDTLSCAVANPFTL</sequence>
<organism evidence="1 2">
    <name type="scientific">Gracilariopsis chorda</name>
    <dbReference type="NCBI Taxonomy" id="448386"/>
    <lineage>
        <taxon>Eukaryota</taxon>
        <taxon>Rhodophyta</taxon>
        <taxon>Florideophyceae</taxon>
        <taxon>Rhodymeniophycidae</taxon>
        <taxon>Gracilariales</taxon>
        <taxon>Gracilariaceae</taxon>
        <taxon>Gracilariopsis</taxon>
    </lineage>
</organism>
<name>A0A2V3IF44_9FLOR</name>
<proteinExistence type="predicted"/>
<comment type="caution">
    <text evidence="1">The sequence shown here is derived from an EMBL/GenBank/DDBJ whole genome shotgun (WGS) entry which is preliminary data.</text>
</comment>
<protein>
    <submittedName>
        <fullName evidence="1">Uncharacterized protein</fullName>
    </submittedName>
</protein>
<dbReference type="OrthoDB" id="10378691at2759"/>
<evidence type="ECO:0000313" key="1">
    <source>
        <dbReference type="EMBL" id="PXF40706.1"/>
    </source>
</evidence>
<evidence type="ECO:0000313" key="2">
    <source>
        <dbReference type="Proteomes" id="UP000247409"/>
    </source>
</evidence>
<accession>A0A2V3IF44</accession>
<keyword evidence="2" id="KW-1185">Reference proteome</keyword>
<reference evidence="1 2" key="1">
    <citation type="journal article" date="2018" name="Mol. Biol. Evol.">
        <title>Analysis of the draft genome of the red seaweed Gracilariopsis chorda provides insights into genome size evolution in Rhodophyta.</title>
        <authorList>
            <person name="Lee J."/>
            <person name="Yang E.C."/>
            <person name="Graf L."/>
            <person name="Yang J.H."/>
            <person name="Qiu H."/>
            <person name="Zel Zion U."/>
            <person name="Chan C.X."/>
            <person name="Stephens T.G."/>
            <person name="Weber A.P.M."/>
            <person name="Boo G.H."/>
            <person name="Boo S.M."/>
            <person name="Kim K.M."/>
            <person name="Shin Y."/>
            <person name="Jung M."/>
            <person name="Lee S.J."/>
            <person name="Yim H.S."/>
            <person name="Lee J.H."/>
            <person name="Bhattacharya D."/>
            <person name="Yoon H.S."/>
        </authorList>
    </citation>
    <scope>NUCLEOTIDE SEQUENCE [LARGE SCALE GENOMIC DNA]</scope>
    <source>
        <strain evidence="1 2">SKKU-2015</strain>
        <tissue evidence="1">Whole body</tissue>
    </source>
</reference>
<dbReference type="AlphaFoldDB" id="A0A2V3IF44"/>
<gene>
    <name evidence="1" type="ORF">BWQ96_09584</name>
</gene>
<dbReference type="Proteomes" id="UP000247409">
    <property type="component" value="Unassembled WGS sequence"/>
</dbReference>